<reference evidence="2" key="1">
    <citation type="submission" date="2022-06" db="EMBL/GenBank/DDBJ databases">
        <title>Gramella sediminis sp. nov., isolated from deep-sea sediment of the Indian Ocean.</title>
        <authorList>
            <person name="Yang L."/>
        </authorList>
    </citation>
    <scope>NUCLEOTIDE SEQUENCE</scope>
    <source>
        <strain evidence="2">HMD3159</strain>
    </source>
</reference>
<organism evidence="2 3">
    <name type="scientific">Gramella jeungdoensis</name>
    <dbReference type="NCBI Taxonomy" id="708091"/>
    <lineage>
        <taxon>Bacteria</taxon>
        <taxon>Pseudomonadati</taxon>
        <taxon>Bacteroidota</taxon>
        <taxon>Flavobacteriia</taxon>
        <taxon>Flavobacteriales</taxon>
        <taxon>Flavobacteriaceae</taxon>
        <taxon>Christiangramia</taxon>
    </lineage>
</organism>
<dbReference type="SUPFAM" id="SSF49299">
    <property type="entry name" value="PKD domain"/>
    <property type="match status" value="1"/>
</dbReference>
<dbReference type="Gene3D" id="2.60.40.10">
    <property type="entry name" value="Immunoglobulins"/>
    <property type="match status" value="2"/>
</dbReference>
<dbReference type="PROSITE" id="PS51257">
    <property type="entry name" value="PROKAR_LIPOPROTEIN"/>
    <property type="match status" value="1"/>
</dbReference>
<dbReference type="SUPFAM" id="SSF49785">
    <property type="entry name" value="Galactose-binding domain-like"/>
    <property type="match status" value="1"/>
</dbReference>
<gene>
    <name evidence="2" type="ORF">NE848_10580</name>
</gene>
<dbReference type="InterPro" id="IPR022409">
    <property type="entry name" value="PKD/Chitinase_dom"/>
</dbReference>
<dbReference type="InterPro" id="IPR013783">
    <property type="entry name" value="Ig-like_fold"/>
</dbReference>
<dbReference type="Gene3D" id="2.60.120.430">
    <property type="entry name" value="Galactose-binding lectin"/>
    <property type="match status" value="2"/>
</dbReference>
<evidence type="ECO:0000313" key="3">
    <source>
        <dbReference type="Proteomes" id="UP001155077"/>
    </source>
</evidence>
<evidence type="ECO:0000259" key="1">
    <source>
        <dbReference type="SMART" id="SM00089"/>
    </source>
</evidence>
<dbReference type="RefSeq" id="WP_252113289.1">
    <property type="nucleotide sequence ID" value="NZ_JAMSCK010000003.1"/>
</dbReference>
<dbReference type="InterPro" id="IPR035986">
    <property type="entry name" value="PKD_dom_sf"/>
</dbReference>
<evidence type="ECO:0000313" key="2">
    <source>
        <dbReference type="EMBL" id="MCM8569827.1"/>
    </source>
</evidence>
<dbReference type="InterPro" id="IPR008979">
    <property type="entry name" value="Galactose-bd-like_sf"/>
</dbReference>
<keyword evidence="3" id="KW-1185">Reference proteome</keyword>
<sequence length="682" mass="74532">MKNTIKLFLFITLSVLFIGCESDDDQMVDLSNLAAPSNLGASFQITQDNSGLVTITPKGESANTFVVDFGDGSEVSAELKPGQTIDHVFDEGDYDVVVTGKNLNGVTAEGTQALTVSFRAPENLEVDIQKSADDNYTYTVSATADFAAMFNVYFGDVEDEEPTPMMIGETVSHTYDAVGDYDVRVVALSGGAATTELTQTIQVRDPLFLPVDFESPTKDYSFYNFGGGDGLFDLVIDNPDPTGVNTSDKVAEYTKPAGSEVWAGTTINLDEAIDFSSQKYIAVDVWSPKAGIPVIFKIENIDNADLFVESAVNTTVSNEWETLVFDMTAADMSIDYAKLVLFFDFGTPGDDSTYYFDNIRQTTLEPIKLPLDFESENATYEWGGFGGATGSVIDNPDMSGINTSSMVSTLNKSDGAQTWAGISLNLEEPVDFSNGTTAKMKVWSPRAGTPILFKLEKSDSAPDANGNPSVVAEVFQSTTVAGEWEELSFDLSTFGAFDASIDYDRVIVFYDFGNTGQGEDFYFDDIKIGDTSYISLFSEFGDDVTVDTWRTSWSAADYEEVEFDGRLTKHYSNLNFVGIETVANTVDITGMTHFHVDVYTDNATTFRVKLVDFGPDGAFDGGDDTEHEVVFENLAQNEWVSLDIPLSQFEGLANRENIAQYIFSAVPAGSANVYVDEIYFHN</sequence>
<dbReference type="Proteomes" id="UP001155077">
    <property type="component" value="Unassembled WGS sequence"/>
</dbReference>
<dbReference type="SMART" id="SM00089">
    <property type="entry name" value="PKD"/>
    <property type="match status" value="2"/>
</dbReference>
<comment type="caution">
    <text evidence="2">The sequence shown here is derived from an EMBL/GenBank/DDBJ whole genome shotgun (WGS) entry which is preliminary data.</text>
</comment>
<dbReference type="EMBL" id="JAMSCK010000003">
    <property type="protein sequence ID" value="MCM8569827.1"/>
    <property type="molecule type" value="Genomic_DNA"/>
</dbReference>
<feature type="domain" description="PKD/Chitinase" evidence="1">
    <location>
        <begin position="125"/>
        <end position="206"/>
    </location>
</feature>
<name>A0ABT0Z275_9FLAO</name>
<proteinExistence type="predicted"/>
<protein>
    <recommendedName>
        <fullName evidence="1">PKD/Chitinase domain-containing protein</fullName>
    </recommendedName>
</protein>
<feature type="domain" description="PKD/Chitinase" evidence="1">
    <location>
        <begin position="40"/>
        <end position="119"/>
    </location>
</feature>
<accession>A0ABT0Z275</accession>